<evidence type="ECO:0000313" key="4">
    <source>
        <dbReference type="Proteomes" id="UP000015104"/>
    </source>
</evidence>
<dbReference type="EMBL" id="CAEY01000304">
    <property type="status" value="NOT_ANNOTATED_CDS"/>
    <property type="molecule type" value="Genomic_DNA"/>
</dbReference>
<keyword evidence="4" id="KW-1185">Reference proteome</keyword>
<evidence type="ECO:0000256" key="1">
    <source>
        <dbReference type="SAM" id="MobiDB-lite"/>
    </source>
</evidence>
<feature type="signal peptide" evidence="2">
    <location>
        <begin position="1"/>
        <end position="22"/>
    </location>
</feature>
<name>T1KPC3_TETUR</name>
<evidence type="ECO:0000313" key="3">
    <source>
        <dbReference type="EnsemblMetazoa" id="tetur174g00010.1"/>
    </source>
</evidence>
<feature type="chain" id="PRO_5008975966" description="Carboxypeptidase activation peptide domain-containing protein" evidence="2">
    <location>
        <begin position="23"/>
        <end position="240"/>
    </location>
</feature>
<evidence type="ECO:0008006" key="5">
    <source>
        <dbReference type="Google" id="ProtNLM"/>
    </source>
</evidence>
<dbReference type="SUPFAM" id="SSF54897">
    <property type="entry name" value="Protease propeptides/inhibitors"/>
    <property type="match status" value="1"/>
</dbReference>
<reference evidence="3" key="2">
    <citation type="submission" date="2015-06" db="UniProtKB">
        <authorList>
            <consortium name="EnsemblMetazoa"/>
        </authorList>
    </citation>
    <scope>IDENTIFICATION</scope>
</reference>
<keyword evidence="2" id="KW-0732">Signal</keyword>
<sequence>MMTSLIELLFCLCVFLIWHISCDKTEESDAKIVKIHSKNLAEYEELIGLARKFQVDVWNRPSDANFTVWAAVDEDDEDFLKALDKIPIPFDILFENKAAYLALVNYTQPKLDLASDASSIKPVRPSLFKRYYRYTEYLSIIKSWADEFQSMYLISIGKSFEGRVIPAVVINRESQMDIASVDGDQDGDGDYDDDDVDGTDDSKISHQDGITGSHDRNRNRNNRQPNRRPPNNECKTVVMN</sequence>
<feature type="compositionally biased region" description="Acidic residues" evidence="1">
    <location>
        <begin position="183"/>
        <end position="199"/>
    </location>
</feature>
<dbReference type="HOGENOM" id="CLU_1470044_0_0_1"/>
<reference evidence="4" key="1">
    <citation type="submission" date="2011-08" db="EMBL/GenBank/DDBJ databases">
        <authorList>
            <person name="Rombauts S."/>
        </authorList>
    </citation>
    <scope>NUCLEOTIDE SEQUENCE</scope>
    <source>
        <strain evidence="4">London</strain>
    </source>
</reference>
<accession>T1KPC3</accession>
<dbReference type="SUPFAM" id="SSF53187">
    <property type="entry name" value="Zn-dependent exopeptidases"/>
    <property type="match status" value="1"/>
</dbReference>
<dbReference type="Gene3D" id="3.40.630.10">
    <property type="entry name" value="Zn peptidases"/>
    <property type="match status" value="1"/>
</dbReference>
<dbReference type="Proteomes" id="UP000015104">
    <property type="component" value="Unassembled WGS sequence"/>
</dbReference>
<feature type="region of interest" description="Disordered" evidence="1">
    <location>
        <begin position="178"/>
        <end position="240"/>
    </location>
</feature>
<protein>
    <recommendedName>
        <fullName evidence="5">Carboxypeptidase activation peptide domain-containing protein</fullName>
    </recommendedName>
</protein>
<dbReference type="AlphaFoldDB" id="T1KPC3"/>
<organism evidence="3 4">
    <name type="scientific">Tetranychus urticae</name>
    <name type="common">Two-spotted spider mite</name>
    <dbReference type="NCBI Taxonomy" id="32264"/>
    <lineage>
        <taxon>Eukaryota</taxon>
        <taxon>Metazoa</taxon>
        <taxon>Ecdysozoa</taxon>
        <taxon>Arthropoda</taxon>
        <taxon>Chelicerata</taxon>
        <taxon>Arachnida</taxon>
        <taxon>Acari</taxon>
        <taxon>Acariformes</taxon>
        <taxon>Trombidiformes</taxon>
        <taxon>Prostigmata</taxon>
        <taxon>Eleutherengona</taxon>
        <taxon>Raphignathae</taxon>
        <taxon>Tetranychoidea</taxon>
        <taxon>Tetranychidae</taxon>
        <taxon>Tetranychus</taxon>
    </lineage>
</organism>
<evidence type="ECO:0000256" key="2">
    <source>
        <dbReference type="SAM" id="SignalP"/>
    </source>
</evidence>
<dbReference type="EnsemblMetazoa" id="tetur174g00010.1">
    <property type="protein sequence ID" value="tetur174g00010.1"/>
    <property type="gene ID" value="tetur174g00010"/>
</dbReference>
<proteinExistence type="predicted"/>